<reference evidence="1 2" key="1">
    <citation type="submission" date="2014-04" db="EMBL/GenBank/DDBJ databases">
        <authorList>
            <consortium name="DOE Joint Genome Institute"/>
            <person name="Kuo A."/>
            <person name="Kohler A."/>
            <person name="Nagy L.G."/>
            <person name="Floudas D."/>
            <person name="Copeland A."/>
            <person name="Barry K.W."/>
            <person name="Cichocki N."/>
            <person name="Veneault-Fourrey C."/>
            <person name="LaButti K."/>
            <person name="Lindquist E.A."/>
            <person name="Lipzen A."/>
            <person name="Lundell T."/>
            <person name="Morin E."/>
            <person name="Murat C."/>
            <person name="Sun H."/>
            <person name="Tunlid A."/>
            <person name="Henrissat B."/>
            <person name="Grigoriev I.V."/>
            <person name="Hibbett D.S."/>
            <person name="Martin F."/>
            <person name="Nordberg H.P."/>
            <person name="Cantor M.N."/>
            <person name="Hua S.X."/>
        </authorList>
    </citation>
    <scope>NUCLEOTIDE SEQUENCE [LARGE SCALE GENOMIC DNA]</scope>
    <source>
        <strain evidence="1 2">LaAM-08-1</strain>
    </source>
</reference>
<proteinExistence type="predicted"/>
<dbReference type="Proteomes" id="UP000054477">
    <property type="component" value="Unassembled WGS sequence"/>
</dbReference>
<dbReference type="Gene3D" id="1.20.1280.50">
    <property type="match status" value="1"/>
</dbReference>
<evidence type="ECO:0000313" key="1">
    <source>
        <dbReference type="EMBL" id="KIJ97882.1"/>
    </source>
</evidence>
<protein>
    <submittedName>
        <fullName evidence="1">Unplaced genomic scaffold K443scaffold_146, whole genome shotgun sequence</fullName>
    </submittedName>
</protein>
<reference evidence="2" key="2">
    <citation type="submission" date="2015-01" db="EMBL/GenBank/DDBJ databases">
        <title>Evolutionary Origins and Diversification of the Mycorrhizal Mutualists.</title>
        <authorList>
            <consortium name="DOE Joint Genome Institute"/>
            <consortium name="Mycorrhizal Genomics Consortium"/>
            <person name="Kohler A."/>
            <person name="Kuo A."/>
            <person name="Nagy L.G."/>
            <person name="Floudas D."/>
            <person name="Copeland A."/>
            <person name="Barry K.W."/>
            <person name="Cichocki N."/>
            <person name="Veneault-Fourrey C."/>
            <person name="LaButti K."/>
            <person name="Lindquist E.A."/>
            <person name="Lipzen A."/>
            <person name="Lundell T."/>
            <person name="Morin E."/>
            <person name="Murat C."/>
            <person name="Riley R."/>
            <person name="Ohm R."/>
            <person name="Sun H."/>
            <person name="Tunlid A."/>
            <person name="Henrissat B."/>
            <person name="Grigoriev I.V."/>
            <person name="Hibbett D.S."/>
            <person name="Martin F."/>
        </authorList>
    </citation>
    <scope>NUCLEOTIDE SEQUENCE [LARGE SCALE GENOMIC DNA]</scope>
    <source>
        <strain evidence="2">LaAM-08-1</strain>
    </source>
</reference>
<gene>
    <name evidence="1" type="ORF">K443DRAFT_224819</name>
</gene>
<dbReference type="HOGENOM" id="CLU_018544_14_2_1"/>
<dbReference type="EMBL" id="KN838681">
    <property type="protein sequence ID" value="KIJ97882.1"/>
    <property type="molecule type" value="Genomic_DNA"/>
</dbReference>
<sequence>MVLSVCRRCATTIVNNVLSIERDGSDVLCDADPVAPSFGAGAPDIQRANLDAEIDVVDQLIFKLRMERARLCRKRNTLSPISLSLPPEILSEIFLYAGLSNFSSKLESPNVVPLLLGKVCTAWRQIAWSMSELWSCIDIRLSRKRSDTQASLLREWLERSGHRPLSISLTSENDEYIWRDALTPTAVISELVSVCYKWQKIDLFLPEAWYECLSKIGNHLPLLTSVTVHPSANEFIPRPMHVFSEAPLLHEASFSHYYLHDVSLPWGQLTKLTAKCISTDECLEAIQRSTQLADCHFEDVYPPEDQFPLPSSPVVNQHLKILRVVLSTGTMIAPLLDRLTLPSLRSLEISLAEQSVCETLVTLVERSSCPLERVDLFGATIQEEDMISFLKAVPTLREITSH</sequence>
<name>A0A0C9XPE7_9AGAR</name>
<dbReference type="OrthoDB" id="3139566at2759"/>
<organism evidence="1 2">
    <name type="scientific">Laccaria amethystina LaAM-08-1</name>
    <dbReference type="NCBI Taxonomy" id="1095629"/>
    <lineage>
        <taxon>Eukaryota</taxon>
        <taxon>Fungi</taxon>
        <taxon>Dikarya</taxon>
        <taxon>Basidiomycota</taxon>
        <taxon>Agaricomycotina</taxon>
        <taxon>Agaricomycetes</taxon>
        <taxon>Agaricomycetidae</taxon>
        <taxon>Agaricales</taxon>
        <taxon>Agaricineae</taxon>
        <taxon>Hydnangiaceae</taxon>
        <taxon>Laccaria</taxon>
    </lineage>
</organism>
<dbReference type="AlphaFoldDB" id="A0A0C9XPE7"/>
<accession>A0A0C9XPE7</accession>
<evidence type="ECO:0000313" key="2">
    <source>
        <dbReference type="Proteomes" id="UP000054477"/>
    </source>
</evidence>
<dbReference type="STRING" id="1095629.A0A0C9XPE7"/>
<keyword evidence="2" id="KW-1185">Reference proteome</keyword>